<feature type="transmembrane region" description="Helical" evidence="1">
    <location>
        <begin position="106"/>
        <end position="129"/>
    </location>
</feature>
<name>A0AA86R1N1_9EUKA</name>
<dbReference type="EMBL" id="CATOUU010000972">
    <property type="protein sequence ID" value="CAI9964188.1"/>
    <property type="molecule type" value="Genomic_DNA"/>
</dbReference>
<keyword evidence="1" id="KW-0472">Membrane</keyword>
<reference evidence="3 4" key="2">
    <citation type="submission" date="2024-07" db="EMBL/GenBank/DDBJ databases">
        <authorList>
            <person name="Akdeniz Z."/>
        </authorList>
    </citation>
    <scope>NUCLEOTIDE SEQUENCE [LARGE SCALE GENOMIC DNA]</scope>
</reference>
<evidence type="ECO:0000256" key="1">
    <source>
        <dbReference type="SAM" id="Phobius"/>
    </source>
</evidence>
<dbReference type="Proteomes" id="UP001642409">
    <property type="component" value="Unassembled WGS sequence"/>
</dbReference>
<proteinExistence type="predicted"/>
<reference evidence="2" key="1">
    <citation type="submission" date="2023-06" db="EMBL/GenBank/DDBJ databases">
        <authorList>
            <person name="Kurt Z."/>
        </authorList>
    </citation>
    <scope>NUCLEOTIDE SEQUENCE</scope>
</reference>
<accession>A0AA86R1N1</accession>
<keyword evidence="1" id="KW-0812">Transmembrane</keyword>
<organism evidence="2">
    <name type="scientific">Hexamita inflata</name>
    <dbReference type="NCBI Taxonomy" id="28002"/>
    <lineage>
        <taxon>Eukaryota</taxon>
        <taxon>Metamonada</taxon>
        <taxon>Diplomonadida</taxon>
        <taxon>Hexamitidae</taxon>
        <taxon>Hexamitinae</taxon>
        <taxon>Hexamita</taxon>
    </lineage>
</organism>
<protein>
    <submittedName>
        <fullName evidence="3">Hypothetical_protein</fullName>
    </submittedName>
</protein>
<evidence type="ECO:0000313" key="3">
    <source>
        <dbReference type="EMBL" id="CAL5996755.1"/>
    </source>
</evidence>
<evidence type="ECO:0000313" key="2">
    <source>
        <dbReference type="EMBL" id="CAI9964188.1"/>
    </source>
</evidence>
<dbReference type="AlphaFoldDB" id="A0AA86R1N1"/>
<dbReference type="EMBL" id="CAXDID020000035">
    <property type="protein sequence ID" value="CAL5996755.1"/>
    <property type="molecule type" value="Genomic_DNA"/>
</dbReference>
<sequence length="157" mass="18181">MMMLLYLSLQKTSQLDRCISCIFKKQNNKNGLGIQISQLCKSKSSSTIEVMFQKETIVKSELKEKQDNITINIDQADNITVVVKHEEVKYIFYKRQVSTNIPRKKYVLTIIFVLTTVIIVSCFSIVLIVKKQKQKNQVVIITPKNSELIHTRILVQF</sequence>
<comment type="caution">
    <text evidence="2">The sequence shown here is derived from an EMBL/GenBank/DDBJ whole genome shotgun (WGS) entry which is preliminary data.</text>
</comment>
<gene>
    <name evidence="3" type="ORF">HINF_LOCUS14918</name>
    <name evidence="2" type="ORF">HINF_LOCUS51833</name>
</gene>
<evidence type="ECO:0000313" key="4">
    <source>
        <dbReference type="Proteomes" id="UP001642409"/>
    </source>
</evidence>
<keyword evidence="1" id="KW-1133">Transmembrane helix</keyword>
<keyword evidence="4" id="KW-1185">Reference proteome</keyword>